<evidence type="ECO:0000256" key="6">
    <source>
        <dbReference type="PIRSR" id="PIRSR602401-1"/>
    </source>
</evidence>
<dbReference type="Proteomes" id="UP001515500">
    <property type="component" value="Chromosome 4"/>
</dbReference>
<evidence type="ECO:0000256" key="2">
    <source>
        <dbReference type="ARBA" id="ARBA00022617"/>
    </source>
</evidence>
<dbReference type="PRINTS" id="PR00385">
    <property type="entry name" value="P450"/>
</dbReference>
<evidence type="ECO:0000256" key="7">
    <source>
        <dbReference type="RuleBase" id="RU000461"/>
    </source>
</evidence>
<name>A0AB40B294_DIOCR</name>
<dbReference type="InterPro" id="IPR001128">
    <property type="entry name" value="Cyt_P450"/>
</dbReference>
<gene>
    <name evidence="9" type="primary">LOC120258154</name>
</gene>
<organism evidence="8 9">
    <name type="scientific">Dioscorea cayennensis subsp. rotundata</name>
    <name type="common">White Guinea yam</name>
    <name type="synonym">Dioscorea rotundata</name>
    <dbReference type="NCBI Taxonomy" id="55577"/>
    <lineage>
        <taxon>Eukaryota</taxon>
        <taxon>Viridiplantae</taxon>
        <taxon>Streptophyta</taxon>
        <taxon>Embryophyta</taxon>
        <taxon>Tracheophyta</taxon>
        <taxon>Spermatophyta</taxon>
        <taxon>Magnoliopsida</taxon>
        <taxon>Liliopsida</taxon>
        <taxon>Dioscoreales</taxon>
        <taxon>Dioscoreaceae</taxon>
        <taxon>Dioscorea</taxon>
    </lineage>
</organism>
<dbReference type="SUPFAM" id="SSF48264">
    <property type="entry name" value="Cytochrome P450"/>
    <property type="match status" value="1"/>
</dbReference>
<sequence>MNILLKLRRAYRKFKLPPGPRGLPIIGNLHQLGFQPHQTLCRLSKIYGPAMYLRLGQLPTIVVSSADTAEEVLKTKDIIFCTRPPLSKPRKMFYGGLNIAFTPYNEYLKQARRLCTSHLLNSSKVQLLKPIREEEIQTLMNTIRHQCSSSCNNYGLVNLSDMLLCLLNNITCRQVFGKRFEEDGECGRSKFHELVTEWTSLMGHFNIGEFFPSMEWINLLTGLHGKFKKCFKKIDDFLDEVIDAHIIEDGNDQGCFLSTLLRFHNDSSMEIPITRESIKAFLMDLFIAGTDTGTLVLEWGMAELMKNPKVRRKAQNEIRTVVGSSKRKVEESELHQLKYLKQVVKEILRLHPPAAFLLPREAREECTINGHAVPCKTRVMLNVWAIGRDPEKWEDAEKFKPERFEKSLVDYKGHNFELLPFGAGRRGCPGVGLGSVVVELALANLLHGFDWEMPEGMEDEDVDMEESFGIVLRKKSALVLKAIPYV</sequence>
<dbReference type="GO" id="GO:0016705">
    <property type="term" value="F:oxidoreductase activity, acting on paired donors, with incorporation or reduction of molecular oxygen"/>
    <property type="evidence" value="ECO:0007669"/>
    <property type="project" value="InterPro"/>
</dbReference>
<dbReference type="InterPro" id="IPR036396">
    <property type="entry name" value="Cyt_P450_sf"/>
</dbReference>
<dbReference type="PANTHER" id="PTHR47955:SF8">
    <property type="entry name" value="CYTOCHROME P450 71D11-LIKE"/>
    <property type="match status" value="1"/>
</dbReference>
<keyword evidence="3 6" id="KW-0479">Metal-binding</keyword>
<keyword evidence="2 6" id="KW-0349">Heme</keyword>
<reference evidence="9" key="1">
    <citation type="submission" date="2025-08" db="UniProtKB">
        <authorList>
            <consortium name="RefSeq"/>
        </authorList>
    </citation>
    <scope>IDENTIFICATION</scope>
</reference>
<evidence type="ECO:0000256" key="1">
    <source>
        <dbReference type="ARBA" id="ARBA00010617"/>
    </source>
</evidence>
<dbReference type="PRINTS" id="PR00463">
    <property type="entry name" value="EP450I"/>
</dbReference>
<dbReference type="GO" id="GO:0005506">
    <property type="term" value="F:iron ion binding"/>
    <property type="evidence" value="ECO:0007669"/>
    <property type="project" value="InterPro"/>
</dbReference>
<protein>
    <submittedName>
        <fullName evidence="9">Cytochrome P450 71A1-like</fullName>
    </submittedName>
</protein>
<comment type="similarity">
    <text evidence="1 7">Belongs to the cytochrome P450 family.</text>
</comment>
<dbReference type="GO" id="GO:0020037">
    <property type="term" value="F:heme binding"/>
    <property type="evidence" value="ECO:0007669"/>
    <property type="project" value="InterPro"/>
</dbReference>
<evidence type="ECO:0000256" key="3">
    <source>
        <dbReference type="ARBA" id="ARBA00022723"/>
    </source>
</evidence>
<dbReference type="PROSITE" id="PS00086">
    <property type="entry name" value="CYTOCHROME_P450"/>
    <property type="match status" value="1"/>
</dbReference>
<dbReference type="GO" id="GO:0004497">
    <property type="term" value="F:monooxygenase activity"/>
    <property type="evidence" value="ECO:0007669"/>
    <property type="project" value="UniProtKB-KW"/>
</dbReference>
<dbReference type="PANTHER" id="PTHR47955">
    <property type="entry name" value="CYTOCHROME P450 FAMILY 71 PROTEIN"/>
    <property type="match status" value="1"/>
</dbReference>
<accession>A0AB40B294</accession>
<feature type="binding site" description="axial binding residue" evidence="6">
    <location>
        <position position="428"/>
    </location>
    <ligand>
        <name>heme</name>
        <dbReference type="ChEBI" id="CHEBI:30413"/>
    </ligand>
    <ligandPart>
        <name>Fe</name>
        <dbReference type="ChEBI" id="CHEBI:18248"/>
    </ligandPart>
</feature>
<evidence type="ECO:0000313" key="8">
    <source>
        <dbReference type="Proteomes" id="UP001515500"/>
    </source>
</evidence>
<dbReference type="FunFam" id="1.10.630.10:FF:000011">
    <property type="entry name" value="Cytochrome P450 83B1"/>
    <property type="match status" value="1"/>
</dbReference>
<dbReference type="Pfam" id="PF00067">
    <property type="entry name" value="p450"/>
    <property type="match status" value="1"/>
</dbReference>
<keyword evidence="8" id="KW-1185">Reference proteome</keyword>
<evidence type="ECO:0000313" key="9">
    <source>
        <dbReference type="RefSeq" id="XP_039121440.1"/>
    </source>
</evidence>
<keyword evidence="7" id="KW-0503">Monooxygenase</keyword>
<keyword evidence="5 6" id="KW-0408">Iron</keyword>
<comment type="cofactor">
    <cofactor evidence="6">
        <name>heme</name>
        <dbReference type="ChEBI" id="CHEBI:30413"/>
    </cofactor>
</comment>
<dbReference type="AlphaFoldDB" id="A0AB40B294"/>
<evidence type="ECO:0000256" key="4">
    <source>
        <dbReference type="ARBA" id="ARBA00023002"/>
    </source>
</evidence>
<keyword evidence="4 7" id="KW-0560">Oxidoreductase</keyword>
<dbReference type="CDD" id="cd11072">
    <property type="entry name" value="CYP71-like"/>
    <property type="match status" value="1"/>
</dbReference>
<dbReference type="GeneID" id="120258154"/>
<dbReference type="InterPro" id="IPR017972">
    <property type="entry name" value="Cyt_P450_CS"/>
</dbReference>
<dbReference type="Gene3D" id="1.10.630.10">
    <property type="entry name" value="Cytochrome P450"/>
    <property type="match status" value="1"/>
</dbReference>
<dbReference type="InterPro" id="IPR002401">
    <property type="entry name" value="Cyt_P450_E_grp-I"/>
</dbReference>
<evidence type="ECO:0000256" key="5">
    <source>
        <dbReference type="ARBA" id="ARBA00023004"/>
    </source>
</evidence>
<proteinExistence type="inferred from homology"/>
<dbReference type="RefSeq" id="XP_039121440.1">
    <property type="nucleotide sequence ID" value="XM_039265506.1"/>
</dbReference>